<dbReference type="Proteomes" id="UP001206895">
    <property type="component" value="Unassembled WGS sequence"/>
</dbReference>
<organism evidence="3 4">
    <name type="scientific">Williamsia maris</name>
    <dbReference type="NCBI Taxonomy" id="72806"/>
    <lineage>
        <taxon>Bacteria</taxon>
        <taxon>Bacillati</taxon>
        <taxon>Actinomycetota</taxon>
        <taxon>Actinomycetes</taxon>
        <taxon>Mycobacteriales</taxon>
        <taxon>Nocardiaceae</taxon>
        <taxon>Williamsia</taxon>
    </lineage>
</organism>
<dbReference type="InterPro" id="IPR015378">
    <property type="entry name" value="Transposase-like_Mu_C"/>
</dbReference>
<protein>
    <submittedName>
        <fullName evidence="3">Mu transposase, C-terminal</fullName>
    </submittedName>
</protein>
<dbReference type="InterPro" id="IPR001584">
    <property type="entry name" value="Integrase_cat-core"/>
</dbReference>
<evidence type="ECO:0000313" key="3">
    <source>
        <dbReference type="EMBL" id="MCP2178119.1"/>
    </source>
</evidence>
<feature type="domain" description="Integrase catalytic" evidence="2">
    <location>
        <begin position="243"/>
        <end position="472"/>
    </location>
</feature>
<evidence type="ECO:0000256" key="1">
    <source>
        <dbReference type="SAM" id="MobiDB-lite"/>
    </source>
</evidence>
<evidence type="ECO:0000313" key="4">
    <source>
        <dbReference type="Proteomes" id="UP001206895"/>
    </source>
</evidence>
<name>A0ABT1HJL2_9NOCA</name>
<dbReference type="InterPro" id="IPR012337">
    <property type="entry name" value="RNaseH-like_sf"/>
</dbReference>
<sequence>MITLSCGDEVGLRSDRWQVSELEAGRVELQSFTDATTLSMTISELLTNDSFIAPAGSNNFPDQRQLDHMPQTRQREAEFWYELMHQVKYGSTPAEVGLIAATALTGTLEERLQKKRNELHNRGIEVSMSTMWRRYIGFAADGIVGCADKRGLPGHTRQKATDPLVHAILWDVMRSFTTKSTPSKKQVIELARTALSARNVVAPSRSTMYSIIDSLDRGEHTFGEAATRRSLANSPDRAFGKVRQLYPGQEVQLDSTPLDAFVLTADGRTERVDLALAIDVATRTICAAILRPRAARTVDAIELCTGAMRPMELRPGWSDAMSMARSYLPDEMLPEGELAEHVAARPIIDVRGVLVDRGKVFVSNHFLRVLESRQISHRIASPYDPTNKPIVERVFKTISEDFVRWIVGYKGRAVVHRGAHPETDAVWPLPLLQAMLDEWIVAVYQQRPTSGLRHNLMPMKALSPNAMYGALTASMPTTTQVLTHDEWISLQPCAWRTVQRYGINFQHLIYDSDELRFHDLRRTKSRHTTRSGQWEIRYDPGNLMTIWVRDDEEGQWIECRWVRAQHSPEPFGIDVLGSLLKLIDGQHEIDQQVLQTWRKICGQLREGPATEVRRSESTVKVAVAAAHREKTRNEMRHNETVDTDQAAPSTRPPEAVEQLFAVQPLSALRTTDDW</sequence>
<dbReference type="PROSITE" id="PS50994">
    <property type="entry name" value="INTEGRASE"/>
    <property type="match status" value="1"/>
</dbReference>
<reference evidence="3 4" key="1">
    <citation type="submission" date="2022-06" db="EMBL/GenBank/DDBJ databases">
        <title>Genomic Encyclopedia of Archaeal and Bacterial Type Strains, Phase II (KMG-II): from individual species to whole genera.</title>
        <authorList>
            <person name="Goeker M."/>
        </authorList>
    </citation>
    <scope>NUCLEOTIDE SEQUENCE [LARGE SCALE GENOMIC DNA]</scope>
    <source>
        <strain evidence="3 4">DSM 44693</strain>
    </source>
</reference>
<dbReference type="EMBL" id="JAMTCJ010000004">
    <property type="protein sequence ID" value="MCP2178119.1"/>
    <property type="molecule type" value="Genomic_DNA"/>
</dbReference>
<dbReference type="Gene3D" id="3.30.420.10">
    <property type="entry name" value="Ribonuclease H-like superfamily/Ribonuclease H"/>
    <property type="match status" value="1"/>
</dbReference>
<proteinExistence type="predicted"/>
<keyword evidence="4" id="KW-1185">Reference proteome</keyword>
<dbReference type="SUPFAM" id="SSF53098">
    <property type="entry name" value="Ribonuclease H-like"/>
    <property type="match status" value="1"/>
</dbReference>
<feature type="region of interest" description="Disordered" evidence="1">
    <location>
        <begin position="632"/>
        <end position="653"/>
    </location>
</feature>
<evidence type="ECO:0000259" key="2">
    <source>
        <dbReference type="PROSITE" id="PS50994"/>
    </source>
</evidence>
<comment type="caution">
    <text evidence="3">The sequence shown here is derived from an EMBL/GenBank/DDBJ whole genome shotgun (WGS) entry which is preliminary data.</text>
</comment>
<accession>A0ABT1HJL2</accession>
<gene>
    <name evidence="3" type="ORF">LX13_003960</name>
</gene>
<dbReference type="RefSeq" id="WP_253663074.1">
    <property type="nucleotide sequence ID" value="NZ_BAAAJQ010000003.1"/>
</dbReference>
<dbReference type="InterPro" id="IPR036397">
    <property type="entry name" value="RNaseH_sf"/>
</dbReference>
<dbReference type="Pfam" id="PF09299">
    <property type="entry name" value="Mu-transpos_C"/>
    <property type="match status" value="1"/>
</dbReference>